<dbReference type="EC" id="1.2.1.41" evidence="2"/>
<organism evidence="2 3">
    <name type="scientific">Lacticaseibacillus paracasei subsp. paracasei Lpp126</name>
    <dbReference type="NCBI Taxonomy" id="1256206"/>
    <lineage>
        <taxon>Bacteria</taxon>
        <taxon>Bacillati</taxon>
        <taxon>Bacillota</taxon>
        <taxon>Bacilli</taxon>
        <taxon>Lactobacillales</taxon>
        <taxon>Lactobacillaceae</taxon>
        <taxon>Lacticaseibacillus</taxon>
    </lineage>
</organism>
<gene>
    <name evidence="2" type="primary">proA</name>
    <name evidence="2" type="ORF">Lpp126_02532</name>
</gene>
<dbReference type="InterPro" id="IPR016162">
    <property type="entry name" value="Ald_DH_N"/>
</dbReference>
<accession>S2SAV0</accession>
<dbReference type="InterPro" id="IPR016161">
    <property type="entry name" value="Ald_DH/histidinol_DH"/>
</dbReference>
<dbReference type="EMBL" id="ANKC01000155">
    <property type="protein sequence ID" value="EPC86524.1"/>
    <property type="molecule type" value="Genomic_DNA"/>
</dbReference>
<reference evidence="2 3" key="1">
    <citation type="journal article" date="2013" name="PLoS ONE">
        <title>Lactobacillus paracasei comparative genomics: towards species pan-genome definition and exploitation of diversity.</title>
        <authorList>
            <person name="Smokvina T."/>
            <person name="Wels M."/>
            <person name="Polka J."/>
            <person name="Chervaux C."/>
            <person name="Brisse S."/>
            <person name="Boekhorst J."/>
            <person name="van Hylckama Vlieg J.E."/>
            <person name="Siezen R.J."/>
        </authorList>
    </citation>
    <scope>NUCLEOTIDE SEQUENCE [LARGE SCALE GENOMIC DNA]</scope>
    <source>
        <strain evidence="2 3">Lpp126</strain>
    </source>
</reference>
<dbReference type="Proteomes" id="UP000014243">
    <property type="component" value="Unassembled WGS sequence"/>
</dbReference>
<evidence type="ECO:0000313" key="3">
    <source>
        <dbReference type="Proteomes" id="UP000014243"/>
    </source>
</evidence>
<protein>
    <submittedName>
        <fullName evidence="2">Gamma-glutamyl phosphate reductase</fullName>
        <ecNumber evidence="2">1.2.1.41</ecNumber>
    </submittedName>
</protein>
<dbReference type="Gene3D" id="3.40.605.10">
    <property type="entry name" value="Aldehyde Dehydrogenase, Chain A, domain 1"/>
    <property type="match status" value="1"/>
</dbReference>
<proteinExistence type="predicted"/>
<comment type="caution">
    <text evidence="2">The sequence shown here is derived from an EMBL/GenBank/DDBJ whole genome shotgun (WGS) entry which is preliminary data.</text>
</comment>
<keyword evidence="1 2" id="KW-0560">Oxidoreductase</keyword>
<dbReference type="GO" id="GO:0004350">
    <property type="term" value="F:glutamate-5-semialdehyde dehydrogenase activity"/>
    <property type="evidence" value="ECO:0007669"/>
    <property type="project" value="UniProtKB-EC"/>
</dbReference>
<evidence type="ECO:0000256" key="1">
    <source>
        <dbReference type="ARBA" id="ARBA00023002"/>
    </source>
</evidence>
<evidence type="ECO:0000313" key="2">
    <source>
        <dbReference type="EMBL" id="EPC86524.1"/>
    </source>
</evidence>
<sequence length="54" mass="5573">MDATTIDLEQMGRAAKTAAMTLGQLTTLQKNTGLLAMAAALETHADTILAANKA</sequence>
<name>S2SAV0_LACPA</name>
<dbReference type="SUPFAM" id="SSF53720">
    <property type="entry name" value="ALDH-like"/>
    <property type="match status" value="1"/>
</dbReference>
<dbReference type="AlphaFoldDB" id="S2SAV0"/>
<feature type="non-terminal residue" evidence="2">
    <location>
        <position position="54"/>
    </location>
</feature>